<evidence type="ECO:0000256" key="1">
    <source>
        <dbReference type="SAM" id="MobiDB-lite"/>
    </source>
</evidence>
<evidence type="ECO:0000313" key="3">
    <source>
        <dbReference type="Proteomes" id="UP000800035"/>
    </source>
</evidence>
<proteinExistence type="predicted"/>
<accession>A0A6A5UGX2</accession>
<keyword evidence="3" id="KW-1185">Reference proteome</keyword>
<name>A0A6A5UGX2_9PLEO</name>
<gene>
    <name evidence="2" type="ORF">CC80DRAFT_400800</name>
</gene>
<feature type="region of interest" description="Disordered" evidence="1">
    <location>
        <begin position="1"/>
        <end position="24"/>
    </location>
</feature>
<dbReference type="AlphaFoldDB" id="A0A6A5UGX2"/>
<dbReference type="OrthoDB" id="3892815at2759"/>
<sequence length="122" mass="13027">MSGWRYKNVPTTAPQGLYSGGESERYREEKTLLNSLPAGPQVVALEEVSTAGMGEKDGKGVRQAESCAVWFTARVPGTTPPSFKSFAITRTYRLKVSVGVEVGGKKFESKIEGVVNALGSAV</sequence>
<evidence type="ECO:0000313" key="2">
    <source>
        <dbReference type="EMBL" id="KAF1962176.1"/>
    </source>
</evidence>
<reference evidence="2" key="1">
    <citation type="journal article" date="2020" name="Stud. Mycol.">
        <title>101 Dothideomycetes genomes: a test case for predicting lifestyles and emergence of pathogens.</title>
        <authorList>
            <person name="Haridas S."/>
            <person name="Albert R."/>
            <person name="Binder M."/>
            <person name="Bloem J."/>
            <person name="Labutti K."/>
            <person name="Salamov A."/>
            <person name="Andreopoulos B."/>
            <person name="Baker S."/>
            <person name="Barry K."/>
            <person name="Bills G."/>
            <person name="Bluhm B."/>
            <person name="Cannon C."/>
            <person name="Castanera R."/>
            <person name="Culley D."/>
            <person name="Daum C."/>
            <person name="Ezra D."/>
            <person name="Gonzalez J."/>
            <person name="Henrissat B."/>
            <person name="Kuo A."/>
            <person name="Liang C."/>
            <person name="Lipzen A."/>
            <person name="Lutzoni F."/>
            <person name="Magnuson J."/>
            <person name="Mondo S."/>
            <person name="Nolan M."/>
            <person name="Ohm R."/>
            <person name="Pangilinan J."/>
            <person name="Park H.-J."/>
            <person name="Ramirez L."/>
            <person name="Alfaro M."/>
            <person name="Sun H."/>
            <person name="Tritt A."/>
            <person name="Yoshinaga Y."/>
            <person name="Zwiers L.-H."/>
            <person name="Turgeon B."/>
            <person name="Goodwin S."/>
            <person name="Spatafora J."/>
            <person name="Crous P."/>
            <person name="Grigoriev I."/>
        </authorList>
    </citation>
    <scope>NUCLEOTIDE SEQUENCE</scope>
    <source>
        <strain evidence="2">CBS 675.92</strain>
    </source>
</reference>
<dbReference type="EMBL" id="ML976979">
    <property type="protein sequence ID" value="KAF1962176.1"/>
    <property type="molecule type" value="Genomic_DNA"/>
</dbReference>
<protein>
    <submittedName>
        <fullName evidence="2">Uncharacterized protein</fullName>
    </submittedName>
</protein>
<organism evidence="2 3">
    <name type="scientific">Byssothecium circinans</name>
    <dbReference type="NCBI Taxonomy" id="147558"/>
    <lineage>
        <taxon>Eukaryota</taxon>
        <taxon>Fungi</taxon>
        <taxon>Dikarya</taxon>
        <taxon>Ascomycota</taxon>
        <taxon>Pezizomycotina</taxon>
        <taxon>Dothideomycetes</taxon>
        <taxon>Pleosporomycetidae</taxon>
        <taxon>Pleosporales</taxon>
        <taxon>Massarineae</taxon>
        <taxon>Massarinaceae</taxon>
        <taxon>Byssothecium</taxon>
    </lineage>
</organism>
<dbReference type="Proteomes" id="UP000800035">
    <property type="component" value="Unassembled WGS sequence"/>
</dbReference>